<dbReference type="Gene3D" id="3.20.20.190">
    <property type="entry name" value="Phosphatidylinositol (PI) phosphodiesterase"/>
    <property type="match status" value="1"/>
</dbReference>
<dbReference type="InterPro" id="IPR017946">
    <property type="entry name" value="PLC-like_Pdiesterase_TIM-brl"/>
</dbReference>
<feature type="chain" id="PRO_5002236798" description="Phosphatidylinositol-specific phospholipase C X domain-containing protein" evidence="1">
    <location>
        <begin position="23"/>
        <end position="482"/>
    </location>
</feature>
<sequence length="482" mass="54251">MWAKRVHFLLVLWAWLFTPCIGDATNLVIINLTPYALIQSKKPHSYQMESWDNAFPERVNSHALRSAHIQLSVGVFLEEADDAGEAYYQLDDGTNNQIQIALKVSGSITSYNIHLDANFDGISTLGNPKSAPIGFRDNGNEDPQTWTPFILAGDKDKGYIGNNPPQAWMQNILPYVGCRTLQRLTLPGTHNSGMSRVRYSTAGSWASNTMTQETNILEQLKAGARYLDIRPVISHAGYYTGHYTKTDDFGWQGSAGESIDEMIDEVNEFTKSNAELIILHLSHSANTDTDYSPFDQGEWESLLYKLYSNLNYLYKADSDAVLTRITLKTFISSGPAVVVVVDEVSKSFLSDKGYTTRGFFDKTAFPLRGTNADDDRLDVIRRDQYNKLQSFNQNRQDDEIFLLSWTITMYGGNNVNPLDHITTRANILNNHLAESGNNVPYKSPFLWADSRGQPNIIMVDNNKKDKHLVSLAAGYNVYYQQC</sequence>
<gene>
    <name evidence="2" type="ORF">PV10_05048</name>
</gene>
<dbReference type="GO" id="GO:0008081">
    <property type="term" value="F:phosphoric diester hydrolase activity"/>
    <property type="evidence" value="ECO:0007669"/>
    <property type="project" value="InterPro"/>
</dbReference>
<dbReference type="HOGENOM" id="CLU_031469_1_0_1"/>
<evidence type="ECO:0000256" key="1">
    <source>
        <dbReference type="SAM" id="SignalP"/>
    </source>
</evidence>
<evidence type="ECO:0000313" key="3">
    <source>
        <dbReference type="Proteomes" id="UP000054302"/>
    </source>
</evidence>
<keyword evidence="1" id="KW-0732">Signal</keyword>
<dbReference type="AlphaFoldDB" id="A0A0D1Y021"/>
<dbReference type="Proteomes" id="UP000054302">
    <property type="component" value="Unassembled WGS sequence"/>
</dbReference>
<organism evidence="2 3">
    <name type="scientific">Exophiala mesophila</name>
    <name type="common">Black yeast-like fungus</name>
    <dbReference type="NCBI Taxonomy" id="212818"/>
    <lineage>
        <taxon>Eukaryota</taxon>
        <taxon>Fungi</taxon>
        <taxon>Dikarya</taxon>
        <taxon>Ascomycota</taxon>
        <taxon>Pezizomycotina</taxon>
        <taxon>Eurotiomycetes</taxon>
        <taxon>Chaetothyriomycetidae</taxon>
        <taxon>Chaetothyriales</taxon>
        <taxon>Herpotrichiellaceae</taxon>
        <taxon>Exophiala</taxon>
    </lineage>
</organism>
<dbReference type="SUPFAM" id="SSF51695">
    <property type="entry name" value="PLC-like phosphodiesterases"/>
    <property type="match status" value="1"/>
</dbReference>
<feature type="signal peptide" evidence="1">
    <location>
        <begin position="1"/>
        <end position="22"/>
    </location>
</feature>
<dbReference type="GO" id="GO:0006629">
    <property type="term" value="P:lipid metabolic process"/>
    <property type="evidence" value="ECO:0007669"/>
    <property type="project" value="InterPro"/>
</dbReference>
<dbReference type="PANTHER" id="PTHR13593:SF143">
    <property type="entry name" value="PHOSPHATIDYLINOSITOL-SPECIFIC PHOSPHOLIPASE C X DOMAIN-CONTAINING PROTEIN"/>
    <property type="match status" value="1"/>
</dbReference>
<dbReference type="VEuPathDB" id="FungiDB:PV10_05048"/>
<evidence type="ECO:0000313" key="2">
    <source>
        <dbReference type="EMBL" id="KIV93866.1"/>
    </source>
</evidence>
<dbReference type="PANTHER" id="PTHR13593">
    <property type="match status" value="1"/>
</dbReference>
<protein>
    <recommendedName>
        <fullName evidence="4">Phosphatidylinositol-specific phospholipase C X domain-containing protein</fullName>
    </recommendedName>
</protein>
<dbReference type="RefSeq" id="XP_016225440.1">
    <property type="nucleotide sequence ID" value="XM_016369652.1"/>
</dbReference>
<dbReference type="OMA" id="DYAHKGF"/>
<accession>A0A0D1Y021</accession>
<name>A0A0D1Y021_EXOME</name>
<dbReference type="OrthoDB" id="1046782at2759"/>
<evidence type="ECO:0008006" key="4">
    <source>
        <dbReference type="Google" id="ProtNLM"/>
    </source>
</evidence>
<keyword evidence="3" id="KW-1185">Reference proteome</keyword>
<dbReference type="InterPro" id="IPR051057">
    <property type="entry name" value="PI-PLC_domain"/>
</dbReference>
<reference evidence="2 3" key="1">
    <citation type="submission" date="2015-01" db="EMBL/GenBank/DDBJ databases">
        <title>The Genome Sequence of Exophiala mesophila CBS40295.</title>
        <authorList>
            <consortium name="The Broad Institute Genomics Platform"/>
            <person name="Cuomo C."/>
            <person name="de Hoog S."/>
            <person name="Gorbushina A."/>
            <person name="Stielow B."/>
            <person name="Teixiera M."/>
            <person name="Abouelleil A."/>
            <person name="Chapman S.B."/>
            <person name="Priest M."/>
            <person name="Young S.K."/>
            <person name="Wortman J."/>
            <person name="Nusbaum C."/>
            <person name="Birren B."/>
        </authorList>
    </citation>
    <scope>NUCLEOTIDE SEQUENCE [LARGE SCALE GENOMIC DNA]</scope>
    <source>
        <strain evidence="2 3">CBS 40295</strain>
    </source>
</reference>
<dbReference type="EMBL" id="KN847522">
    <property type="protein sequence ID" value="KIV93866.1"/>
    <property type="molecule type" value="Genomic_DNA"/>
</dbReference>
<dbReference type="GeneID" id="27322893"/>
<proteinExistence type="predicted"/>